<dbReference type="NCBIfam" id="TIGR04350">
    <property type="entry name" value="C_S_lyase_PatB"/>
    <property type="match status" value="1"/>
</dbReference>
<keyword evidence="8" id="KW-1185">Reference proteome</keyword>
<organism evidence="7 8">
    <name type="scientific">Mesosutterella porci</name>
    <dbReference type="NCBI Taxonomy" id="2915351"/>
    <lineage>
        <taxon>Bacteria</taxon>
        <taxon>Pseudomonadati</taxon>
        <taxon>Pseudomonadota</taxon>
        <taxon>Betaproteobacteria</taxon>
        <taxon>Burkholderiales</taxon>
        <taxon>Sutterellaceae</taxon>
        <taxon>Mesosutterella</taxon>
    </lineage>
</organism>
<evidence type="ECO:0000256" key="2">
    <source>
        <dbReference type="ARBA" id="ARBA00012224"/>
    </source>
</evidence>
<dbReference type="CDD" id="cd00609">
    <property type="entry name" value="AAT_like"/>
    <property type="match status" value="1"/>
</dbReference>
<dbReference type="InterPro" id="IPR015421">
    <property type="entry name" value="PyrdxlP-dep_Trfase_major"/>
</dbReference>
<evidence type="ECO:0000313" key="8">
    <source>
        <dbReference type="Proteomes" id="UP001297600"/>
    </source>
</evidence>
<dbReference type="Proteomes" id="UP001297600">
    <property type="component" value="Unassembled WGS sequence"/>
</dbReference>
<dbReference type="PANTHER" id="PTHR43525:SF1">
    <property type="entry name" value="PROTEIN MALY"/>
    <property type="match status" value="1"/>
</dbReference>
<evidence type="ECO:0000259" key="6">
    <source>
        <dbReference type="Pfam" id="PF00155"/>
    </source>
</evidence>
<evidence type="ECO:0000256" key="4">
    <source>
        <dbReference type="ARBA" id="ARBA00023239"/>
    </source>
</evidence>
<dbReference type="InterPro" id="IPR051798">
    <property type="entry name" value="Class-II_PLP-Dep_Aminotrans"/>
</dbReference>
<evidence type="ECO:0000256" key="1">
    <source>
        <dbReference type="ARBA" id="ARBA00001933"/>
    </source>
</evidence>
<keyword evidence="7" id="KW-0032">Aminotransferase</keyword>
<comment type="caution">
    <text evidence="7">The sequence shown here is derived from an EMBL/GenBank/DDBJ whole genome shotgun (WGS) entry which is preliminary data.</text>
</comment>
<comment type="similarity">
    <text evidence="5">Belongs to the class-II pyridoxal-phosphate-dependent aminotransferase family. MalY/PatB cystathionine beta-lyase subfamily.</text>
</comment>
<reference evidence="7 8" key="1">
    <citation type="submission" date="2022-02" db="EMBL/GenBank/DDBJ databases">
        <title>Mesosutterella porci, a novel member of the family Sutterellaceae from pig feces.</title>
        <authorList>
            <person name="Wylensek D."/>
            <person name="Clavel T."/>
        </authorList>
    </citation>
    <scope>NUCLEOTIDE SEQUENCE [LARGE SCALE GENOMIC DNA]</scope>
    <source>
        <strain evidence="8">oilRF-744-wt-GAM-9</strain>
    </source>
</reference>
<gene>
    <name evidence="7" type="ORF">MAF45_04345</name>
</gene>
<dbReference type="InterPro" id="IPR027619">
    <property type="entry name" value="C-S_lyase_PatB-like"/>
</dbReference>
<dbReference type="Gene3D" id="3.40.640.10">
    <property type="entry name" value="Type I PLP-dependent aspartate aminotransferase-like (Major domain)"/>
    <property type="match status" value="1"/>
</dbReference>
<dbReference type="SUPFAM" id="SSF53383">
    <property type="entry name" value="PLP-dependent transferases"/>
    <property type="match status" value="1"/>
</dbReference>
<dbReference type="RefSeq" id="WP_237978328.1">
    <property type="nucleotide sequence ID" value="NZ_JAKNCT010000004.1"/>
</dbReference>
<dbReference type="EMBL" id="JAKNCT010000004">
    <property type="protein sequence ID" value="MCG5030675.1"/>
    <property type="molecule type" value="Genomic_DNA"/>
</dbReference>
<keyword evidence="4" id="KW-0456">Lyase</keyword>
<protein>
    <recommendedName>
        <fullName evidence="2">cysteine-S-conjugate beta-lyase</fullName>
        <ecNumber evidence="2">4.4.1.13</ecNumber>
    </recommendedName>
</protein>
<keyword evidence="3" id="KW-0663">Pyridoxal phosphate</keyword>
<dbReference type="InterPro" id="IPR004839">
    <property type="entry name" value="Aminotransferase_I/II_large"/>
</dbReference>
<sequence length="389" mass="44118">MTLKHNFDEVVDRTHTNSSKWLKYPKGVLPLWIADTDFKCPQPVIDEMIKVAKHGIYGYPYVQEGSFEKATVRWCKVRYDWDITENMVDFVPSTGTALAVAVKAFCEPGDKVLMQTPIYPPFTAVTVKNRCYASNNPLKFVNGRWEIDWEDFEARAKDPKCKLFMLCNPHNPTGRCFTAEELNRMADICAANGVTIFADEVHSDFVFAPHKHQVFAKLSEKAKNMCVVAVNPAKTFNIAGLRTSSVVTPNPEVQKQYQAALASCKLGRECFGIAGYVKAFTECDYYADQIRDYVEANHRYVVDYITKNIPQIKAYMPDATFLLWLDCRGLPFKTQAELDKFMVEKAKLGLNPGNTFGVEGERFVRMNVASPRSYLVEAMKRLSEAVKSL</sequence>
<accession>A0ABS9MR17</accession>
<evidence type="ECO:0000256" key="5">
    <source>
        <dbReference type="ARBA" id="ARBA00037974"/>
    </source>
</evidence>
<dbReference type="PANTHER" id="PTHR43525">
    <property type="entry name" value="PROTEIN MALY"/>
    <property type="match status" value="1"/>
</dbReference>
<feature type="domain" description="Aminotransferase class I/classII large" evidence="6">
    <location>
        <begin position="35"/>
        <end position="381"/>
    </location>
</feature>
<dbReference type="EC" id="4.4.1.13" evidence="2"/>
<dbReference type="Pfam" id="PF00155">
    <property type="entry name" value="Aminotran_1_2"/>
    <property type="match status" value="1"/>
</dbReference>
<evidence type="ECO:0000313" key="7">
    <source>
        <dbReference type="EMBL" id="MCG5030675.1"/>
    </source>
</evidence>
<evidence type="ECO:0000256" key="3">
    <source>
        <dbReference type="ARBA" id="ARBA00022898"/>
    </source>
</evidence>
<dbReference type="Gene3D" id="3.90.1150.10">
    <property type="entry name" value="Aspartate Aminotransferase, domain 1"/>
    <property type="match status" value="1"/>
</dbReference>
<keyword evidence="7" id="KW-0808">Transferase</keyword>
<dbReference type="InterPro" id="IPR015424">
    <property type="entry name" value="PyrdxlP-dep_Trfase"/>
</dbReference>
<dbReference type="GO" id="GO:0008483">
    <property type="term" value="F:transaminase activity"/>
    <property type="evidence" value="ECO:0007669"/>
    <property type="project" value="UniProtKB-KW"/>
</dbReference>
<dbReference type="InterPro" id="IPR015422">
    <property type="entry name" value="PyrdxlP-dep_Trfase_small"/>
</dbReference>
<comment type="cofactor">
    <cofactor evidence="1">
        <name>pyridoxal 5'-phosphate</name>
        <dbReference type="ChEBI" id="CHEBI:597326"/>
    </cofactor>
</comment>
<name>A0ABS9MR17_9BURK</name>
<proteinExistence type="inferred from homology"/>